<gene>
    <name evidence="3" type="ORF">CROQUDRAFT_673064</name>
</gene>
<feature type="compositionally biased region" description="Polar residues" evidence="1">
    <location>
        <begin position="47"/>
        <end position="62"/>
    </location>
</feature>
<dbReference type="EMBL" id="MU167324">
    <property type="protein sequence ID" value="KAG0143241.1"/>
    <property type="molecule type" value="Genomic_DNA"/>
</dbReference>
<keyword evidence="2" id="KW-0812">Transmembrane</keyword>
<evidence type="ECO:0000313" key="3">
    <source>
        <dbReference type="EMBL" id="KAG0143241.1"/>
    </source>
</evidence>
<feature type="compositionally biased region" description="Low complexity" evidence="1">
    <location>
        <begin position="36"/>
        <end position="46"/>
    </location>
</feature>
<proteinExistence type="predicted"/>
<keyword evidence="4" id="KW-1185">Reference proteome</keyword>
<feature type="region of interest" description="Disordered" evidence="1">
    <location>
        <begin position="1"/>
        <end position="71"/>
    </location>
</feature>
<evidence type="ECO:0000256" key="2">
    <source>
        <dbReference type="SAM" id="Phobius"/>
    </source>
</evidence>
<evidence type="ECO:0000313" key="4">
    <source>
        <dbReference type="Proteomes" id="UP000886653"/>
    </source>
</evidence>
<dbReference type="OrthoDB" id="2517103at2759"/>
<accession>A0A9P6T8Q2</accession>
<protein>
    <submittedName>
        <fullName evidence="3">Uncharacterized protein</fullName>
    </submittedName>
</protein>
<sequence length="208" mass="23216">MSPDEGLTPFTRKDSDVGQADLPHGSRPQLRDTDSSLESFNSNSNEDQVSLTIPNSNTNSPSVAGFTPPRLSSQNFRRMSGMSSIHSLVKEDLSGDEYNGEEDRELGLEDLLNDKPDPLHTIEKPYPRQGRSRYIIESDRTFTIFSLRGFLNLGAVFSLLGVLLFLFGIWPIYAYANRHVGSKHDLENTKLSKLSGPFEASDLPQRLL</sequence>
<feature type="transmembrane region" description="Helical" evidence="2">
    <location>
        <begin position="150"/>
        <end position="173"/>
    </location>
</feature>
<reference evidence="3" key="1">
    <citation type="submission" date="2013-11" db="EMBL/GenBank/DDBJ databases">
        <title>Genome sequence of the fusiform rust pathogen reveals effectors for host alternation and coevolution with pine.</title>
        <authorList>
            <consortium name="DOE Joint Genome Institute"/>
            <person name="Smith K."/>
            <person name="Pendleton A."/>
            <person name="Kubisiak T."/>
            <person name="Anderson C."/>
            <person name="Salamov A."/>
            <person name="Aerts A."/>
            <person name="Riley R."/>
            <person name="Clum A."/>
            <person name="Lindquist E."/>
            <person name="Ence D."/>
            <person name="Campbell M."/>
            <person name="Kronenberg Z."/>
            <person name="Feau N."/>
            <person name="Dhillon B."/>
            <person name="Hamelin R."/>
            <person name="Burleigh J."/>
            <person name="Smith J."/>
            <person name="Yandell M."/>
            <person name="Nelson C."/>
            <person name="Grigoriev I."/>
            <person name="Davis J."/>
        </authorList>
    </citation>
    <scope>NUCLEOTIDE SEQUENCE</scope>
    <source>
        <strain evidence="3">G11</strain>
    </source>
</reference>
<evidence type="ECO:0000256" key="1">
    <source>
        <dbReference type="SAM" id="MobiDB-lite"/>
    </source>
</evidence>
<name>A0A9P6T8Q2_9BASI</name>
<keyword evidence="2" id="KW-1133">Transmembrane helix</keyword>
<dbReference type="AlphaFoldDB" id="A0A9P6T8Q2"/>
<keyword evidence="2" id="KW-0472">Membrane</keyword>
<dbReference type="Proteomes" id="UP000886653">
    <property type="component" value="Unassembled WGS sequence"/>
</dbReference>
<comment type="caution">
    <text evidence="3">The sequence shown here is derived from an EMBL/GenBank/DDBJ whole genome shotgun (WGS) entry which is preliminary data.</text>
</comment>
<organism evidence="3 4">
    <name type="scientific">Cronartium quercuum f. sp. fusiforme G11</name>
    <dbReference type="NCBI Taxonomy" id="708437"/>
    <lineage>
        <taxon>Eukaryota</taxon>
        <taxon>Fungi</taxon>
        <taxon>Dikarya</taxon>
        <taxon>Basidiomycota</taxon>
        <taxon>Pucciniomycotina</taxon>
        <taxon>Pucciniomycetes</taxon>
        <taxon>Pucciniales</taxon>
        <taxon>Coleosporiaceae</taxon>
        <taxon>Cronartium</taxon>
    </lineage>
</organism>